<proteinExistence type="predicted"/>
<accession>A0A385EM18</accession>
<dbReference type="AlphaFoldDB" id="A0A385EM18"/>
<protein>
    <submittedName>
        <fullName evidence="1">Uncharacterized protein</fullName>
    </submittedName>
</protein>
<gene>
    <name evidence="1" type="ORF">IMLBOBBE_00016</name>
</gene>
<reference evidence="1" key="1">
    <citation type="submission" date="2018-07" db="EMBL/GenBank/DDBJ databases">
        <title>Prevalence of blaNDM and mcr-1 in E.coli isolated from food.</title>
        <authorList>
            <person name="Liu X."/>
            <person name="Chen S."/>
        </authorList>
    </citation>
    <scope>NUCLEOTIDE SEQUENCE</scope>
    <source>
        <strain evidence="1">974</strain>
        <plasmid evidence="1">p974-IncF</plasmid>
    </source>
</reference>
<organism evidence="1">
    <name type="scientific">Escherichia coli</name>
    <dbReference type="NCBI Taxonomy" id="562"/>
    <lineage>
        <taxon>Bacteria</taxon>
        <taxon>Pseudomonadati</taxon>
        <taxon>Pseudomonadota</taxon>
        <taxon>Gammaproteobacteria</taxon>
        <taxon>Enterobacterales</taxon>
        <taxon>Enterobacteriaceae</taxon>
        <taxon>Escherichia</taxon>
    </lineage>
</organism>
<name>A0A385EM18_ECOLX</name>
<dbReference type="EMBL" id="MH580300">
    <property type="protein sequence ID" value="AXQ86338.1"/>
    <property type="molecule type" value="Genomic_DNA"/>
</dbReference>
<keyword evidence="1" id="KW-0614">Plasmid</keyword>
<sequence length="42" mass="4516">MDAITTNIAGTGVPATGVPLSAVPLTIRFAGRLFYFHPVRMR</sequence>
<geneLocation type="plasmid" evidence="1">
    <name>p974-IncF</name>
</geneLocation>
<evidence type="ECO:0000313" key="1">
    <source>
        <dbReference type="EMBL" id="AXQ86338.1"/>
    </source>
</evidence>